<dbReference type="EMBL" id="RBIG01000002">
    <property type="protein sequence ID" value="RKQ70301.1"/>
    <property type="molecule type" value="Genomic_DNA"/>
</dbReference>
<sequence length="289" mass="30222">MSVQRAFLPDGRLHLQHGPIDLVIEAFGPLAEARRAYWQAVQAFDGLLERLTLELHLLRRPLGEVPPALHGAVARRMLAAVWPFCGLYVTPMAAVAGSVADHVLAAMLRDRLLTKAYVNDGGDIAFHLTAGESFRAGLVPDLTQGAMEGLAEIPFETPVRGIATSGSGGRSLSLGIADAVTVLARDAAAADAAATLIANAVDLPGHSEIRRAPASSLDPDSDLGDLPVTLEVGPLGDGEIGQALAAGLQRAHAMREAGHIHAAVLSLRGRFATCGTALSPELPELTETR</sequence>
<protein>
    <submittedName>
        <fullName evidence="1">Uncharacterized protein</fullName>
    </submittedName>
</protein>
<dbReference type="Gene3D" id="3.10.520.10">
    <property type="entry name" value="ApbE-like domains"/>
    <property type="match status" value="1"/>
</dbReference>
<evidence type="ECO:0000313" key="1">
    <source>
        <dbReference type="EMBL" id="RKQ70301.1"/>
    </source>
</evidence>
<dbReference type="InterPro" id="IPR003374">
    <property type="entry name" value="ApbE-like_sf"/>
</dbReference>
<dbReference type="InterPro" id="IPR007183">
    <property type="entry name" value="UPF0280"/>
</dbReference>
<comment type="caution">
    <text evidence="1">The sequence shown here is derived from an EMBL/GenBank/DDBJ whole genome shotgun (WGS) entry which is preliminary data.</text>
</comment>
<name>A0A420WH31_9PROT</name>
<dbReference type="PIRSF" id="PIRSF006421">
    <property type="entry name" value="UCP006421"/>
    <property type="match status" value="1"/>
</dbReference>
<reference evidence="1 2" key="1">
    <citation type="submission" date="2018-10" db="EMBL/GenBank/DDBJ databases">
        <title>Comparative analysis of microorganisms from saline springs in Andes Mountain Range, Colombia.</title>
        <authorList>
            <person name="Rubin E."/>
        </authorList>
    </citation>
    <scope>NUCLEOTIDE SEQUENCE [LARGE SCALE GENOMIC DNA]</scope>
    <source>
        <strain evidence="1 2">USBA 36</strain>
    </source>
</reference>
<dbReference type="AlphaFoldDB" id="A0A420WH31"/>
<gene>
    <name evidence="1" type="ORF">BCL74_2245</name>
</gene>
<dbReference type="OrthoDB" id="9814719at2"/>
<proteinExistence type="predicted"/>
<dbReference type="SUPFAM" id="SSF143631">
    <property type="entry name" value="ApbE-like"/>
    <property type="match status" value="1"/>
</dbReference>
<dbReference type="NCBIfam" id="NF003322">
    <property type="entry name" value="PRK04334.1-2"/>
    <property type="match status" value="1"/>
</dbReference>
<dbReference type="Proteomes" id="UP000277424">
    <property type="component" value="Unassembled WGS sequence"/>
</dbReference>
<accession>A0A420WH31</accession>
<dbReference type="RefSeq" id="WP_121220014.1">
    <property type="nucleotide sequence ID" value="NZ_RBIG01000002.1"/>
</dbReference>
<evidence type="ECO:0000313" key="2">
    <source>
        <dbReference type="Proteomes" id="UP000277424"/>
    </source>
</evidence>
<organism evidence="1 2">
    <name type="scientific">Oceanibaculum indicum</name>
    <dbReference type="NCBI Taxonomy" id="526216"/>
    <lineage>
        <taxon>Bacteria</taxon>
        <taxon>Pseudomonadati</taxon>
        <taxon>Pseudomonadota</taxon>
        <taxon>Alphaproteobacteria</taxon>
        <taxon>Rhodospirillales</taxon>
        <taxon>Oceanibaculaceae</taxon>
        <taxon>Oceanibaculum</taxon>
    </lineage>
</organism>